<dbReference type="PANTHER" id="PTHR47926:SF347">
    <property type="entry name" value="PENTATRICOPEPTIDE REPEAT-CONTAINING PROTEIN"/>
    <property type="match status" value="1"/>
</dbReference>
<gene>
    <name evidence="5" type="ORF">RJ639_023967</name>
</gene>
<protein>
    <recommendedName>
        <fullName evidence="4">Retrotransposon gag domain-containing protein</fullName>
    </recommendedName>
</protein>
<accession>A0AA88UZZ9</accession>
<evidence type="ECO:0000313" key="5">
    <source>
        <dbReference type="EMBL" id="KAK2999226.1"/>
    </source>
</evidence>
<evidence type="ECO:0000313" key="6">
    <source>
        <dbReference type="Proteomes" id="UP001188597"/>
    </source>
</evidence>
<comment type="caution">
    <text evidence="5">The sequence shown here is derived from an EMBL/GenBank/DDBJ whole genome shotgun (WGS) entry which is preliminary data.</text>
</comment>
<evidence type="ECO:0000256" key="1">
    <source>
        <dbReference type="ARBA" id="ARBA00022737"/>
    </source>
</evidence>
<dbReference type="FunFam" id="1.25.40.10:FF:000353">
    <property type="entry name" value="Pentatricopeptide repeat-containing protein At4g39530"/>
    <property type="match status" value="1"/>
</dbReference>
<reference evidence="5" key="1">
    <citation type="submission" date="2022-12" db="EMBL/GenBank/DDBJ databases">
        <title>Draft genome assemblies for two species of Escallonia (Escalloniales).</title>
        <authorList>
            <person name="Chanderbali A."/>
            <person name="Dervinis C."/>
            <person name="Anghel I."/>
            <person name="Soltis D."/>
            <person name="Soltis P."/>
            <person name="Zapata F."/>
        </authorList>
    </citation>
    <scope>NUCLEOTIDE SEQUENCE</scope>
    <source>
        <strain evidence="5">UCBG64.0493</strain>
        <tissue evidence="5">Leaf</tissue>
    </source>
</reference>
<dbReference type="PANTHER" id="PTHR47926">
    <property type="entry name" value="PENTATRICOPEPTIDE REPEAT-CONTAINING PROTEIN"/>
    <property type="match status" value="1"/>
</dbReference>
<dbReference type="GO" id="GO:0009451">
    <property type="term" value="P:RNA modification"/>
    <property type="evidence" value="ECO:0007669"/>
    <property type="project" value="InterPro"/>
</dbReference>
<feature type="compositionally biased region" description="Basic and acidic residues" evidence="3">
    <location>
        <begin position="519"/>
        <end position="537"/>
    </location>
</feature>
<dbReference type="EMBL" id="JAVXUP010003355">
    <property type="protein sequence ID" value="KAK2999226.1"/>
    <property type="molecule type" value="Genomic_DNA"/>
</dbReference>
<dbReference type="InterPro" id="IPR005162">
    <property type="entry name" value="Retrotrans_gag_dom"/>
</dbReference>
<dbReference type="InterPro" id="IPR011990">
    <property type="entry name" value="TPR-like_helical_dom_sf"/>
</dbReference>
<feature type="compositionally biased region" description="Basic and acidic residues" evidence="3">
    <location>
        <begin position="552"/>
        <end position="562"/>
    </location>
</feature>
<sequence length="592" mass="67172">MDVSVSNVLIDTYVKCGRVRTGRELFDQIVVKNVISWTTMIAGYMQNSFDREAMKLFAEMSRLGWKLDGFACTSVLTSCGSLEAVEQGRQVHSYAINANLASDEFVNNSLIDMYSKCNALTDARRAFDVTTNHSVISCNTMIEGYSRQGKLYEALHLFHEMRLRLGPPSLLTFVSLLVRKCSFVQFFDLARQLGEIIVQVLGCELTPLFNNPVFMALGCIRYLMMQVGGGGSGRRGINEDQVTAANINERLIQLTIPKIRAEITLPEVDHATVAILQSKTVPTPLPHRAPELRPLEDLSTGRGRLNLVPKNGTPGRWSLDIILQNDLVQGMNLDIRCRRPSRRQSYLPIFECLNVTSTTGLGIQENMFTSFEHVYQFQTNMLLLQVSDAVMCRAFPTTLRKAAHTWFKSLQPRSIYSFGQLSDLFQKHFVSSRSRRKNSASLLNIVQEKNESLACFLGRFNAATLEIDNLDESVKYTAFLRSLRPTSKFAFSVNKSPPGNMKALLEKANKYIQAEEYLETHKGRRGEGNEEQKKRSQELTPPQEGKPTKHSKYNERRPKEPFAWENLTPSMQNHHRFFTRSRRIRLSSGRTS</sequence>
<feature type="domain" description="Retrotransposon gag" evidence="4">
    <location>
        <begin position="394"/>
        <end position="485"/>
    </location>
</feature>
<dbReference type="InterPro" id="IPR002885">
    <property type="entry name" value="PPR_rpt"/>
</dbReference>
<dbReference type="NCBIfam" id="TIGR00756">
    <property type="entry name" value="PPR"/>
    <property type="match status" value="2"/>
</dbReference>
<dbReference type="GO" id="GO:0003723">
    <property type="term" value="F:RNA binding"/>
    <property type="evidence" value="ECO:0007669"/>
    <property type="project" value="InterPro"/>
</dbReference>
<feature type="repeat" description="PPR" evidence="2">
    <location>
        <begin position="134"/>
        <end position="168"/>
    </location>
</feature>
<dbReference type="AlphaFoldDB" id="A0AA88UZZ9"/>
<feature type="region of interest" description="Disordered" evidence="3">
    <location>
        <begin position="519"/>
        <end position="592"/>
    </location>
</feature>
<proteinExistence type="predicted"/>
<feature type="repeat" description="PPR" evidence="2">
    <location>
        <begin position="33"/>
        <end position="67"/>
    </location>
</feature>
<dbReference type="Pfam" id="PF03732">
    <property type="entry name" value="Retrotrans_gag"/>
    <property type="match status" value="1"/>
</dbReference>
<dbReference type="Proteomes" id="UP001188597">
    <property type="component" value="Unassembled WGS sequence"/>
</dbReference>
<evidence type="ECO:0000259" key="4">
    <source>
        <dbReference type="Pfam" id="PF03732"/>
    </source>
</evidence>
<dbReference type="InterPro" id="IPR046960">
    <property type="entry name" value="PPR_At4g14850-like_plant"/>
</dbReference>
<keyword evidence="1" id="KW-0677">Repeat</keyword>
<evidence type="ECO:0000256" key="2">
    <source>
        <dbReference type="PROSITE-ProRule" id="PRU00708"/>
    </source>
</evidence>
<dbReference type="Pfam" id="PF13041">
    <property type="entry name" value="PPR_2"/>
    <property type="match status" value="2"/>
</dbReference>
<organism evidence="5 6">
    <name type="scientific">Escallonia herrerae</name>
    <dbReference type="NCBI Taxonomy" id="1293975"/>
    <lineage>
        <taxon>Eukaryota</taxon>
        <taxon>Viridiplantae</taxon>
        <taxon>Streptophyta</taxon>
        <taxon>Embryophyta</taxon>
        <taxon>Tracheophyta</taxon>
        <taxon>Spermatophyta</taxon>
        <taxon>Magnoliopsida</taxon>
        <taxon>eudicotyledons</taxon>
        <taxon>Gunneridae</taxon>
        <taxon>Pentapetalae</taxon>
        <taxon>asterids</taxon>
        <taxon>campanulids</taxon>
        <taxon>Escalloniales</taxon>
        <taxon>Escalloniaceae</taxon>
        <taxon>Escallonia</taxon>
    </lineage>
</organism>
<dbReference type="PROSITE" id="PS51375">
    <property type="entry name" value="PPR"/>
    <property type="match status" value="2"/>
</dbReference>
<evidence type="ECO:0000256" key="3">
    <source>
        <dbReference type="SAM" id="MobiDB-lite"/>
    </source>
</evidence>
<keyword evidence="6" id="KW-1185">Reference proteome</keyword>
<feature type="compositionally biased region" description="Basic residues" evidence="3">
    <location>
        <begin position="573"/>
        <end position="585"/>
    </location>
</feature>
<dbReference type="Gene3D" id="1.25.40.10">
    <property type="entry name" value="Tetratricopeptide repeat domain"/>
    <property type="match status" value="2"/>
</dbReference>
<name>A0AA88UZZ9_9ASTE</name>